<evidence type="ECO:0000313" key="1">
    <source>
        <dbReference type="EMBL" id="GAA1387481.1"/>
    </source>
</evidence>
<accession>A0ABN1XQQ6</accession>
<dbReference type="Proteomes" id="UP001501414">
    <property type="component" value="Unassembled WGS sequence"/>
</dbReference>
<evidence type="ECO:0008006" key="3">
    <source>
        <dbReference type="Google" id="ProtNLM"/>
    </source>
</evidence>
<protein>
    <recommendedName>
        <fullName evidence="3">Dioxygenase</fullName>
    </recommendedName>
</protein>
<name>A0ABN1XQQ6_9PSEU</name>
<organism evidence="1 2">
    <name type="scientific">Pseudonocardia kongjuensis</name>
    <dbReference type="NCBI Taxonomy" id="102227"/>
    <lineage>
        <taxon>Bacteria</taxon>
        <taxon>Bacillati</taxon>
        <taxon>Actinomycetota</taxon>
        <taxon>Actinomycetes</taxon>
        <taxon>Pseudonocardiales</taxon>
        <taxon>Pseudonocardiaceae</taxon>
        <taxon>Pseudonocardia</taxon>
    </lineage>
</organism>
<gene>
    <name evidence="1" type="ORF">GCM10009613_23250</name>
</gene>
<proteinExistence type="predicted"/>
<keyword evidence="2" id="KW-1185">Reference proteome</keyword>
<comment type="caution">
    <text evidence="1">The sequence shown here is derived from an EMBL/GenBank/DDBJ whole genome shotgun (WGS) entry which is preliminary data.</text>
</comment>
<reference evidence="1 2" key="1">
    <citation type="journal article" date="2019" name="Int. J. Syst. Evol. Microbiol.">
        <title>The Global Catalogue of Microorganisms (GCM) 10K type strain sequencing project: providing services to taxonomists for standard genome sequencing and annotation.</title>
        <authorList>
            <consortium name="The Broad Institute Genomics Platform"/>
            <consortium name="The Broad Institute Genome Sequencing Center for Infectious Disease"/>
            <person name="Wu L."/>
            <person name="Ma J."/>
        </authorList>
    </citation>
    <scope>NUCLEOTIDE SEQUENCE [LARGE SCALE GENOMIC DNA]</scope>
    <source>
        <strain evidence="1 2">JCM 11896</strain>
    </source>
</reference>
<evidence type="ECO:0000313" key="2">
    <source>
        <dbReference type="Proteomes" id="UP001501414"/>
    </source>
</evidence>
<sequence>MSRPHIAPSDLVNHTVTGATASWHYYPDSLTDPEPRLGKVWLDINQMGSVQFRAFNGMEMVIADPVAPYTIEGIGSLIVAEVDEDFPVAPHLGKKIDRVHLVEERSTNSGRWFETGISLHFGSSRVHFLDIGDDLLVTEGLLSSPLPGRLRELPWNGAPSATVM</sequence>
<dbReference type="EMBL" id="BAAAJK010000007">
    <property type="protein sequence ID" value="GAA1387481.1"/>
    <property type="molecule type" value="Genomic_DNA"/>
</dbReference>